<comment type="caution">
    <text evidence="1">The sequence shown here is derived from an EMBL/GenBank/DDBJ whole genome shotgun (WGS) entry which is preliminary data.</text>
</comment>
<name>A0A7W8GAQ1_9SPIR</name>
<dbReference type="AlphaFoldDB" id="A0A7W8GAQ1"/>
<sequence>MTIEHEELAELVPHKGKMFIIDRITEANAKDWIIESETKITPDFMFYEKAVDGVPNYACFEIIAQTVSALTGLYARENNLPPNMGFILSVSNLSFDFDIIKPGQTVKARALRESVLDNVYSFRAELWIDGNPCGKGKLTVMEIL</sequence>
<proteinExistence type="predicted"/>
<organism evidence="1 2">
    <name type="scientific">Treponema ruminis</name>
    <dbReference type="NCBI Taxonomy" id="744515"/>
    <lineage>
        <taxon>Bacteria</taxon>
        <taxon>Pseudomonadati</taxon>
        <taxon>Spirochaetota</taxon>
        <taxon>Spirochaetia</taxon>
        <taxon>Spirochaetales</taxon>
        <taxon>Treponemataceae</taxon>
        <taxon>Treponema</taxon>
    </lineage>
</organism>
<dbReference type="RefSeq" id="WP_184660696.1">
    <property type="nucleotide sequence ID" value="NZ_CP031518.1"/>
</dbReference>
<dbReference type="Proteomes" id="UP000518887">
    <property type="component" value="Unassembled WGS sequence"/>
</dbReference>
<evidence type="ECO:0000313" key="1">
    <source>
        <dbReference type="EMBL" id="MBB5226946.1"/>
    </source>
</evidence>
<dbReference type="EMBL" id="JACHFQ010000007">
    <property type="protein sequence ID" value="MBB5226946.1"/>
    <property type="molecule type" value="Genomic_DNA"/>
</dbReference>
<accession>A0A7W8GAQ1</accession>
<dbReference type="Gene3D" id="3.10.129.10">
    <property type="entry name" value="Hotdog Thioesterase"/>
    <property type="match status" value="1"/>
</dbReference>
<dbReference type="InterPro" id="IPR029069">
    <property type="entry name" value="HotDog_dom_sf"/>
</dbReference>
<protein>
    <submittedName>
        <fullName evidence="1">Putative hotdog family 3-hydroxylacyl-ACP dehydratase</fullName>
    </submittedName>
</protein>
<dbReference type="Pfam" id="PF22817">
    <property type="entry name" value="ApeP-like"/>
    <property type="match status" value="1"/>
</dbReference>
<keyword evidence="2" id="KW-1185">Reference proteome</keyword>
<dbReference type="SUPFAM" id="SSF54637">
    <property type="entry name" value="Thioesterase/thiol ester dehydrase-isomerase"/>
    <property type="match status" value="1"/>
</dbReference>
<evidence type="ECO:0000313" key="2">
    <source>
        <dbReference type="Proteomes" id="UP000518887"/>
    </source>
</evidence>
<dbReference type="InterPro" id="IPR016776">
    <property type="entry name" value="ApeP-like_dehydratase"/>
</dbReference>
<gene>
    <name evidence="1" type="ORF">HNP76_002334</name>
</gene>
<reference evidence="1 2" key="1">
    <citation type="submission" date="2020-08" db="EMBL/GenBank/DDBJ databases">
        <title>Genomic Encyclopedia of Type Strains, Phase IV (KMG-IV): sequencing the most valuable type-strain genomes for metagenomic binning, comparative biology and taxonomic classification.</title>
        <authorList>
            <person name="Goeker M."/>
        </authorList>
    </citation>
    <scope>NUCLEOTIDE SEQUENCE [LARGE SCALE GENOMIC DNA]</scope>
    <source>
        <strain evidence="1 2">DSM 103462</strain>
    </source>
</reference>